<dbReference type="Proteomes" id="UP000765509">
    <property type="component" value="Unassembled WGS sequence"/>
</dbReference>
<gene>
    <name evidence="1" type="ORF">O181_090400</name>
</gene>
<protein>
    <recommendedName>
        <fullName evidence="3">Reverse transcriptase domain-containing protein</fullName>
    </recommendedName>
</protein>
<dbReference type="InterPro" id="IPR043502">
    <property type="entry name" value="DNA/RNA_pol_sf"/>
</dbReference>
<proteinExistence type="predicted"/>
<sequence length="99" mass="11315">MDLGVSRNVGHNEQVEVTTPVIITWNNEKSRMVGDFRTLNTYTIPDRYPTPSIHETSTHLSQARFIKGMDSLKGFNQNFLTDNAKKLLSIKVHFGIYEC</sequence>
<evidence type="ECO:0000313" key="2">
    <source>
        <dbReference type="Proteomes" id="UP000765509"/>
    </source>
</evidence>
<reference evidence="1" key="1">
    <citation type="submission" date="2021-03" db="EMBL/GenBank/DDBJ databases">
        <title>Draft genome sequence of rust myrtle Austropuccinia psidii MF-1, a brazilian biotype.</title>
        <authorList>
            <person name="Quecine M.C."/>
            <person name="Pachon D.M.R."/>
            <person name="Bonatelli M.L."/>
            <person name="Correr F.H."/>
            <person name="Franceschini L.M."/>
            <person name="Leite T.F."/>
            <person name="Margarido G.R.A."/>
            <person name="Almeida C.A."/>
            <person name="Ferrarezi J.A."/>
            <person name="Labate C.A."/>
        </authorList>
    </citation>
    <scope>NUCLEOTIDE SEQUENCE</scope>
    <source>
        <strain evidence="1">MF-1</strain>
    </source>
</reference>
<dbReference type="SUPFAM" id="SSF56672">
    <property type="entry name" value="DNA/RNA polymerases"/>
    <property type="match status" value="1"/>
</dbReference>
<name>A0A9Q3P721_9BASI</name>
<evidence type="ECO:0000313" key="1">
    <source>
        <dbReference type="EMBL" id="MBW0550685.1"/>
    </source>
</evidence>
<accession>A0A9Q3P721</accession>
<organism evidence="1 2">
    <name type="scientific">Austropuccinia psidii MF-1</name>
    <dbReference type="NCBI Taxonomy" id="1389203"/>
    <lineage>
        <taxon>Eukaryota</taxon>
        <taxon>Fungi</taxon>
        <taxon>Dikarya</taxon>
        <taxon>Basidiomycota</taxon>
        <taxon>Pucciniomycotina</taxon>
        <taxon>Pucciniomycetes</taxon>
        <taxon>Pucciniales</taxon>
        <taxon>Sphaerophragmiaceae</taxon>
        <taxon>Austropuccinia</taxon>
    </lineage>
</organism>
<dbReference type="Gene3D" id="3.30.70.270">
    <property type="match status" value="1"/>
</dbReference>
<comment type="caution">
    <text evidence="1">The sequence shown here is derived from an EMBL/GenBank/DDBJ whole genome shotgun (WGS) entry which is preliminary data.</text>
</comment>
<dbReference type="EMBL" id="AVOT02056328">
    <property type="protein sequence ID" value="MBW0550685.1"/>
    <property type="molecule type" value="Genomic_DNA"/>
</dbReference>
<dbReference type="AlphaFoldDB" id="A0A9Q3P721"/>
<dbReference type="Gene3D" id="3.10.10.10">
    <property type="entry name" value="HIV Type 1 Reverse Transcriptase, subunit A, domain 1"/>
    <property type="match status" value="1"/>
</dbReference>
<keyword evidence="2" id="KW-1185">Reference proteome</keyword>
<dbReference type="InterPro" id="IPR043128">
    <property type="entry name" value="Rev_trsase/Diguanyl_cyclase"/>
</dbReference>
<evidence type="ECO:0008006" key="3">
    <source>
        <dbReference type="Google" id="ProtNLM"/>
    </source>
</evidence>